<accession>A0ABD0VSK6</accession>
<dbReference type="AlphaFoldDB" id="A0ABD0VSK6"/>
<dbReference type="Pfam" id="PF14111">
    <property type="entry name" value="DUF4283"/>
    <property type="match status" value="1"/>
</dbReference>
<name>A0ABD0VSK6_DENTH</name>
<keyword evidence="1" id="KW-0812">Transmembrane</keyword>
<sequence>MAGVRLVDPGFMDGKTSSKSFRDALSGSVSSFPDLKITTHRGMPSLWIFVAEILALVVPFDFALVGKFPTHRPSFEAIRKKIFNLKLIGDFSITVLNPKHILIKFVNDLDYCRVFAHRSYFINNCYMRLIKWSPSFDVEVESPIISIWVSFPHLRPHLFAPRILHGLGSMFGRPLKIDHATSTGSKPSVARVFVELDVSKQFPDKVWI</sequence>
<evidence type="ECO:0000259" key="2">
    <source>
        <dbReference type="Pfam" id="PF14111"/>
    </source>
</evidence>
<dbReference type="PANTHER" id="PTHR31286:SF179">
    <property type="entry name" value="RNASE H TYPE-1 DOMAIN-CONTAINING PROTEIN"/>
    <property type="match status" value="1"/>
</dbReference>
<dbReference type="InterPro" id="IPR025558">
    <property type="entry name" value="DUF4283"/>
</dbReference>
<dbReference type="PANTHER" id="PTHR31286">
    <property type="entry name" value="GLYCINE-RICH CELL WALL STRUCTURAL PROTEIN 1.8-LIKE"/>
    <property type="match status" value="1"/>
</dbReference>
<reference evidence="3 4" key="1">
    <citation type="journal article" date="2024" name="Plant Biotechnol. J.">
        <title>Dendrobium thyrsiflorum genome and its molecular insights into genes involved in important horticultural traits.</title>
        <authorList>
            <person name="Chen B."/>
            <person name="Wang J.Y."/>
            <person name="Zheng P.J."/>
            <person name="Li K.L."/>
            <person name="Liang Y.M."/>
            <person name="Chen X.F."/>
            <person name="Zhang C."/>
            <person name="Zhao X."/>
            <person name="He X."/>
            <person name="Zhang G.Q."/>
            <person name="Liu Z.J."/>
            <person name="Xu Q."/>
        </authorList>
    </citation>
    <scope>NUCLEOTIDE SEQUENCE [LARGE SCALE GENOMIC DNA]</scope>
    <source>
        <strain evidence="3">GZMU011</strain>
    </source>
</reference>
<dbReference type="Proteomes" id="UP001552299">
    <property type="component" value="Unassembled WGS sequence"/>
</dbReference>
<keyword evidence="1" id="KW-0472">Membrane</keyword>
<organism evidence="3 4">
    <name type="scientific">Dendrobium thyrsiflorum</name>
    <name type="common">Pinecone-like raceme dendrobium</name>
    <name type="synonym">Orchid</name>
    <dbReference type="NCBI Taxonomy" id="117978"/>
    <lineage>
        <taxon>Eukaryota</taxon>
        <taxon>Viridiplantae</taxon>
        <taxon>Streptophyta</taxon>
        <taxon>Embryophyta</taxon>
        <taxon>Tracheophyta</taxon>
        <taxon>Spermatophyta</taxon>
        <taxon>Magnoliopsida</taxon>
        <taxon>Liliopsida</taxon>
        <taxon>Asparagales</taxon>
        <taxon>Orchidaceae</taxon>
        <taxon>Epidendroideae</taxon>
        <taxon>Malaxideae</taxon>
        <taxon>Dendrobiinae</taxon>
        <taxon>Dendrobium</taxon>
    </lineage>
</organism>
<evidence type="ECO:0000313" key="4">
    <source>
        <dbReference type="Proteomes" id="UP001552299"/>
    </source>
</evidence>
<gene>
    <name evidence="3" type="ORF">M5K25_000048</name>
</gene>
<keyword evidence="4" id="KW-1185">Reference proteome</keyword>
<protein>
    <recommendedName>
        <fullName evidence="2">DUF4283 domain-containing protein</fullName>
    </recommendedName>
</protein>
<comment type="caution">
    <text evidence="3">The sequence shown here is derived from an EMBL/GenBank/DDBJ whole genome shotgun (WGS) entry which is preliminary data.</text>
</comment>
<proteinExistence type="predicted"/>
<feature type="domain" description="DUF4283" evidence="2">
    <location>
        <begin position="62"/>
        <end position="139"/>
    </location>
</feature>
<evidence type="ECO:0000313" key="3">
    <source>
        <dbReference type="EMBL" id="KAL0928179.1"/>
    </source>
</evidence>
<dbReference type="InterPro" id="IPR040256">
    <property type="entry name" value="At4g02000-like"/>
</dbReference>
<keyword evidence="1" id="KW-1133">Transmembrane helix</keyword>
<dbReference type="EMBL" id="JANQDX010000001">
    <property type="protein sequence ID" value="KAL0928179.1"/>
    <property type="molecule type" value="Genomic_DNA"/>
</dbReference>
<feature type="transmembrane region" description="Helical" evidence="1">
    <location>
        <begin position="46"/>
        <end position="65"/>
    </location>
</feature>
<evidence type="ECO:0000256" key="1">
    <source>
        <dbReference type="SAM" id="Phobius"/>
    </source>
</evidence>